<organism evidence="1 2">
    <name type="scientific">Paralvinella palmiformis</name>
    <dbReference type="NCBI Taxonomy" id="53620"/>
    <lineage>
        <taxon>Eukaryota</taxon>
        <taxon>Metazoa</taxon>
        <taxon>Spiralia</taxon>
        <taxon>Lophotrochozoa</taxon>
        <taxon>Annelida</taxon>
        <taxon>Polychaeta</taxon>
        <taxon>Sedentaria</taxon>
        <taxon>Canalipalpata</taxon>
        <taxon>Terebellida</taxon>
        <taxon>Terebelliformia</taxon>
        <taxon>Alvinellidae</taxon>
        <taxon>Paralvinella</taxon>
    </lineage>
</organism>
<protein>
    <submittedName>
        <fullName evidence="1">Uncharacterized protein</fullName>
    </submittedName>
</protein>
<proteinExistence type="predicted"/>
<reference evidence="1" key="1">
    <citation type="journal article" date="2023" name="Mol. Biol. Evol.">
        <title>Third-Generation Sequencing Reveals the Adaptive Role of the Epigenome in Three Deep-Sea Polychaetes.</title>
        <authorList>
            <person name="Perez M."/>
            <person name="Aroh O."/>
            <person name="Sun Y."/>
            <person name="Lan Y."/>
            <person name="Juniper S.K."/>
            <person name="Young C.R."/>
            <person name="Angers B."/>
            <person name="Qian P.Y."/>
        </authorList>
    </citation>
    <scope>NUCLEOTIDE SEQUENCE</scope>
    <source>
        <strain evidence="1">P08H-3</strain>
    </source>
</reference>
<name>A0AAD9JVB8_9ANNE</name>
<accession>A0AAD9JVB8</accession>
<gene>
    <name evidence="1" type="ORF">LSH36_148g06025</name>
</gene>
<evidence type="ECO:0000313" key="1">
    <source>
        <dbReference type="EMBL" id="KAK2159689.1"/>
    </source>
</evidence>
<sequence>MECVGEAKMKLSDEELSELRSNGVDIRRYLINIVRDLKIDIYKSLLELNSGPVVEESCNTENLRPIDFKCEFAGNEIEFANVPR</sequence>
<evidence type="ECO:0000313" key="2">
    <source>
        <dbReference type="Proteomes" id="UP001208570"/>
    </source>
</evidence>
<dbReference type="AlphaFoldDB" id="A0AAD9JVB8"/>
<dbReference type="Proteomes" id="UP001208570">
    <property type="component" value="Unassembled WGS sequence"/>
</dbReference>
<keyword evidence="2" id="KW-1185">Reference proteome</keyword>
<dbReference type="EMBL" id="JAODUP010000148">
    <property type="protein sequence ID" value="KAK2159689.1"/>
    <property type="molecule type" value="Genomic_DNA"/>
</dbReference>
<comment type="caution">
    <text evidence="1">The sequence shown here is derived from an EMBL/GenBank/DDBJ whole genome shotgun (WGS) entry which is preliminary data.</text>
</comment>